<name>A0A2T1NH04_9FLAO</name>
<evidence type="ECO:0000313" key="3">
    <source>
        <dbReference type="Proteomes" id="UP000238430"/>
    </source>
</evidence>
<feature type="transmembrane region" description="Helical" evidence="1">
    <location>
        <begin position="212"/>
        <end position="235"/>
    </location>
</feature>
<keyword evidence="1" id="KW-0472">Membrane</keyword>
<accession>A0A2T1NH04</accession>
<keyword evidence="3" id="KW-1185">Reference proteome</keyword>
<dbReference type="Proteomes" id="UP000238430">
    <property type="component" value="Unassembled WGS sequence"/>
</dbReference>
<reference evidence="2 3" key="1">
    <citation type="submission" date="2018-03" db="EMBL/GenBank/DDBJ databases">
        <title>Mesoflavibacter sp. HG37 and Mesoflavibacter sp. HG96 sp.nov., two marine bacteria isolated from seawater of Western Pacific Ocean.</title>
        <authorList>
            <person name="Cheng H."/>
            <person name="Wu Y.-H."/>
            <person name="Guo L.-L."/>
            <person name="Xu X.-W."/>
        </authorList>
    </citation>
    <scope>NUCLEOTIDE SEQUENCE [LARGE SCALE GENOMIC DNA]</scope>
    <source>
        <strain evidence="2 3">KCTC 42117</strain>
    </source>
</reference>
<gene>
    <name evidence="2" type="ORF">C7H61_06020</name>
</gene>
<dbReference type="EMBL" id="PXOT01000020">
    <property type="protein sequence ID" value="PSG92133.1"/>
    <property type="molecule type" value="Genomic_DNA"/>
</dbReference>
<organism evidence="2 3">
    <name type="scientific">Mesoflavibacter zeaxanthinifaciens subsp. sabulilitoris</name>
    <dbReference type="NCBI Taxonomy" id="1520893"/>
    <lineage>
        <taxon>Bacteria</taxon>
        <taxon>Pseudomonadati</taxon>
        <taxon>Bacteroidota</taxon>
        <taxon>Flavobacteriia</taxon>
        <taxon>Flavobacteriales</taxon>
        <taxon>Flavobacteriaceae</taxon>
        <taxon>Mesoflavibacter</taxon>
    </lineage>
</organism>
<dbReference type="OrthoDB" id="1453530at2"/>
<sequence length="243" mass="28774">MDSFIYFIKSNYDLLFKSAEVLAAIIGIFLFKKYKNDNAARLFIYFLIYVNIVETVGAYPHVLRGYPDDNWVNLALKNTVFYQNTWWYTLMWDIGVSIFLSFYFFKILKTNFFKKVVKYFSVILILYQIILFIYKFDLLINSSILNITMLHMILVVVLTSLYFIELINSDSIIKFYKSLPFYVATATLIFTIIQTPIYFFESYYNTNDESFIALQRTINVFSIILMYFTFGYGLIKSEPDTTT</sequence>
<feature type="transmembrane region" description="Helical" evidence="1">
    <location>
        <begin position="179"/>
        <end position="200"/>
    </location>
</feature>
<proteinExistence type="predicted"/>
<feature type="transmembrane region" description="Helical" evidence="1">
    <location>
        <begin position="117"/>
        <end position="136"/>
    </location>
</feature>
<evidence type="ECO:0000313" key="2">
    <source>
        <dbReference type="EMBL" id="PSG92133.1"/>
    </source>
</evidence>
<dbReference type="AlphaFoldDB" id="A0A2T1NH04"/>
<feature type="transmembrane region" description="Helical" evidence="1">
    <location>
        <begin position="86"/>
        <end position="105"/>
    </location>
</feature>
<protein>
    <submittedName>
        <fullName evidence="2">Uncharacterized protein</fullName>
    </submittedName>
</protein>
<keyword evidence="1" id="KW-1133">Transmembrane helix</keyword>
<keyword evidence="1" id="KW-0812">Transmembrane</keyword>
<feature type="transmembrane region" description="Helical" evidence="1">
    <location>
        <begin position="43"/>
        <end position="66"/>
    </location>
</feature>
<dbReference type="RefSeq" id="WP_027878834.1">
    <property type="nucleotide sequence ID" value="NZ_JACHWV010000001.1"/>
</dbReference>
<comment type="caution">
    <text evidence="2">The sequence shown here is derived from an EMBL/GenBank/DDBJ whole genome shotgun (WGS) entry which is preliminary data.</text>
</comment>
<feature type="transmembrane region" description="Helical" evidence="1">
    <location>
        <begin position="148"/>
        <end position="167"/>
    </location>
</feature>
<evidence type="ECO:0000256" key="1">
    <source>
        <dbReference type="SAM" id="Phobius"/>
    </source>
</evidence>